<evidence type="ECO:0000313" key="2">
    <source>
        <dbReference type="EMBL" id="ABX39499.1"/>
    </source>
</evidence>
<accession>B3FN77</accession>
<reference evidence="2" key="2">
    <citation type="submission" date="2010-10" db="EMBL/GenBank/DDBJ databases">
        <authorList>
            <person name="Jimenez N."/>
            <person name="Canals R."/>
            <person name="Salo M.T."/>
            <person name="Vilches S."/>
            <person name="Merino S."/>
            <person name="Tomas J.M."/>
        </authorList>
    </citation>
    <scope>NUCLEOTIDE SEQUENCE</scope>
    <source>
        <strain evidence="2">AH-3</strain>
    </source>
</reference>
<organism evidence="2">
    <name type="scientific">Aeromonas hydrophila</name>
    <dbReference type="NCBI Taxonomy" id="644"/>
    <lineage>
        <taxon>Bacteria</taxon>
        <taxon>Pseudomonadati</taxon>
        <taxon>Pseudomonadota</taxon>
        <taxon>Gammaproteobacteria</taxon>
        <taxon>Aeromonadales</taxon>
        <taxon>Aeromonadaceae</taxon>
        <taxon>Aeromonas</taxon>
    </lineage>
</organism>
<gene>
    <name evidence="2" type="primary">tll</name>
</gene>
<dbReference type="PANTHER" id="PTHR43245">
    <property type="entry name" value="BIFUNCTIONAL POLYMYXIN RESISTANCE PROTEIN ARNA"/>
    <property type="match status" value="1"/>
</dbReference>
<proteinExistence type="predicted"/>
<reference evidence="2" key="1">
    <citation type="journal article" date="2008" name="J. Bacteriol.">
        <title>The Aeromonas hydrophila wb*O34 gene cluster: genetics and temperature regulation.</title>
        <authorList>
            <person name="Jimenez N."/>
            <person name="Canals R."/>
            <person name="Salo M.T."/>
            <person name="Vilches S."/>
            <person name="Merino S."/>
            <person name="Tomas J.M."/>
        </authorList>
    </citation>
    <scope>NUCLEOTIDE SEQUENCE</scope>
    <source>
        <strain evidence="2">AH-3</strain>
    </source>
</reference>
<dbReference type="Pfam" id="PF01370">
    <property type="entry name" value="Epimerase"/>
    <property type="match status" value="1"/>
</dbReference>
<sequence>MKRYTVFGGRGFIGSEIVGMLEASGQDVWVPLRDDDSVFETDLGTVIYSAGQGDCKNSPFGVFDANCRLLADLLERGKFERLVYVSSTRVYMNHGSSSEEADLKVCTDDQRRLFNLTKLVSEELCLKSGRNVTIVRPSNVYGVALHSPLFLPAITRNAINHGKVDMYIDQDYAKDYVSVTDVARACITLATHPESVGQIINIAAGYNITAKQIADVLHKFTACEIVWHNIAFPNENFPQTAISKIISLIPDYQPRNVLEDIELMIAEFKAHLAAH</sequence>
<dbReference type="InterPro" id="IPR050177">
    <property type="entry name" value="Lipid_A_modif_metabolic_enz"/>
</dbReference>
<dbReference type="PANTHER" id="PTHR43245:SF13">
    <property type="entry name" value="UDP-D-APIOSE_UDP-D-XYLOSE SYNTHASE 2"/>
    <property type="match status" value="1"/>
</dbReference>
<name>B3FN77_AERHY</name>
<dbReference type="CDD" id="cd08946">
    <property type="entry name" value="SDR_e"/>
    <property type="match status" value="1"/>
</dbReference>
<protein>
    <submittedName>
        <fullName evidence="2">Tll</fullName>
    </submittedName>
</protein>
<dbReference type="AlphaFoldDB" id="B3FN77"/>
<evidence type="ECO:0000259" key="1">
    <source>
        <dbReference type="Pfam" id="PF01370"/>
    </source>
</evidence>
<dbReference type="SUPFAM" id="SSF51735">
    <property type="entry name" value="NAD(P)-binding Rossmann-fold domains"/>
    <property type="match status" value="1"/>
</dbReference>
<dbReference type="Gene3D" id="3.40.50.720">
    <property type="entry name" value="NAD(P)-binding Rossmann-like Domain"/>
    <property type="match status" value="1"/>
</dbReference>
<dbReference type="InterPro" id="IPR001509">
    <property type="entry name" value="Epimerase_deHydtase"/>
</dbReference>
<feature type="domain" description="NAD-dependent epimerase/dehydratase" evidence="1">
    <location>
        <begin position="5"/>
        <end position="203"/>
    </location>
</feature>
<dbReference type="EMBL" id="EU274663">
    <property type="protein sequence ID" value="ABX39499.1"/>
    <property type="molecule type" value="Genomic_DNA"/>
</dbReference>
<dbReference type="InterPro" id="IPR036291">
    <property type="entry name" value="NAD(P)-bd_dom_sf"/>
</dbReference>